<comment type="catalytic activity">
    <reaction evidence="1">
        <text>ATP + protein L-histidine = ADP + protein N-phospho-L-histidine.</text>
        <dbReference type="EC" id="2.7.13.3"/>
    </reaction>
</comment>
<dbReference type="GO" id="GO:0051539">
    <property type="term" value="F:4 iron, 4 sulfur cluster binding"/>
    <property type="evidence" value="ECO:0007669"/>
    <property type="project" value="UniProtKB-KW"/>
</dbReference>
<evidence type="ECO:0000256" key="2">
    <source>
        <dbReference type="ARBA" id="ARBA00001966"/>
    </source>
</evidence>
<dbReference type="Gene3D" id="3.30.565.10">
    <property type="entry name" value="Histidine kinase-like ATPase, C-terminal domain"/>
    <property type="match status" value="1"/>
</dbReference>
<dbReference type="GO" id="GO:0016020">
    <property type="term" value="C:membrane"/>
    <property type="evidence" value="ECO:0007669"/>
    <property type="project" value="InterPro"/>
</dbReference>
<comment type="cofactor">
    <cofactor evidence="2">
        <name>[4Fe-4S] cluster</name>
        <dbReference type="ChEBI" id="CHEBI:49883"/>
    </cofactor>
</comment>
<evidence type="ECO:0000256" key="7">
    <source>
        <dbReference type="ARBA" id="ARBA00022490"/>
    </source>
</evidence>
<evidence type="ECO:0000256" key="14">
    <source>
        <dbReference type="ARBA" id="ARBA00024827"/>
    </source>
</evidence>
<keyword evidence="7" id="KW-0963">Cytoplasm</keyword>
<dbReference type="SMART" id="SM00065">
    <property type="entry name" value="GAF"/>
    <property type="match status" value="1"/>
</dbReference>
<evidence type="ECO:0000256" key="4">
    <source>
        <dbReference type="ARBA" id="ARBA00012438"/>
    </source>
</evidence>
<keyword evidence="6" id="KW-0004">4Fe-4S</keyword>
<dbReference type="SMART" id="SM00387">
    <property type="entry name" value="HATPase_c"/>
    <property type="match status" value="1"/>
</dbReference>
<dbReference type="GO" id="GO:0046872">
    <property type="term" value="F:metal ion binding"/>
    <property type="evidence" value="ECO:0007669"/>
    <property type="project" value="UniProtKB-KW"/>
</dbReference>
<dbReference type="InterPro" id="IPR036890">
    <property type="entry name" value="HATPase_C_sf"/>
</dbReference>
<evidence type="ECO:0000256" key="9">
    <source>
        <dbReference type="ARBA" id="ARBA00022723"/>
    </source>
</evidence>
<organism evidence="17">
    <name type="scientific">uncultured Acidimicrobiales bacterium</name>
    <dbReference type="NCBI Taxonomy" id="310071"/>
    <lineage>
        <taxon>Bacteria</taxon>
        <taxon>Bacillati</taxon>
        <taxon>Actinomycetota</taxon>
        <taxon>Acidimicrobiia</taxon>
        <taxon>Acidimicrobiales</taxon>
        <taxon>environmental samples</taxon>
    </lineage>
</organism>
<dbReference type="EMBL" id="CADCSZ010000160">
    <property type="protein sequence ID" value="CAA9257133.1"/>
    <property type="molecule type" value="Genomic_DNA"/>
</dbReference>
<gene>
    <name evidence="17" type="ORF">AVDCRST_MAG76-2622</name>
</gene>
<dbReference type="Pfam" id="PF02518">
    <property type="entry name" value="HATPase_c"/>
    <property type="match status" value="1"/>
</dbReference>
<dbReference type="GO" id="GO:0000155">
    <property type="term" value="F:phosphorelay sensor kinase activity"/>
    <property type="evidence" value="ECO:0007669"/>
    <property type="project" value="InterPro"/>
</dbReference>
<name>A0A6J4IRN0_9ACTN</name>
<dbReference type="InterPro" id="IPR029016">
    <property type="entry name" value="GAF-like_dom_sf"/>
</dbReference>
<dbReference type="SUPFAM" id="SSF55874">
    <property type="entry name" value="ATPase domain of HSP90 chaperone/DNA topoisomerase II/histidine kinase"/>
    <property type="match status" value="1"/>
</dbReference>
<keyword evidence="11" id="KW-0408">Iron</keyword>
<dbReference type="InterPro" id="IPR003594">
    <property type="entry name" value="HATPase_dom"/>
</dbReference>
<dbReference type="AlphaFoldDB" id="A0A6J4IRN0"/>
<dbReference type="GO" id="GO:0005737">
    <property type="term" value="C:cytoplasm"/>
    <property type="evidence" value="ECO:0007669"/>
    <property type="project" value="UniProtKB-SubCell"/>
</dbReference>
<dbReference type="Pfam" id="PF07730">
    <property type="entry name" value="HisKA_3"/>
    <property type="match status" value="1"/>
</dbReference>
<keyword evidence="10 17" id="KW-0418">Kinase</keyword>
<evidence type="ECO:0000313" key="17">
    <source>
        <dbReference type="EMBL" id="CAA9257133.1"/>
    </source>
</evidence>
<evidence type="ECO:0000256" key="10">
    <source>
        <dbReference type="ARBA" id="ARBA00022777"/>
    </source>
</evidence>
<keyword evidence="8" id="KW-0808">Transferase</keyword>
<dbReference type="InterPro" id="IPR003018">
    <property type="entry name" value="GAF"/>
</dbReference>
<proteinExistence type="predicted"/>
<dbReference type="InterPro" id="IPR050482">
    <property type="entry name" value="Sensor_HK_TwoCompSys"/>
</dbReference>
<dbReference type="Gene3D" id="1.20.5.1930">
    <property type="match status" value="1"/>
</dbReference>
<dbReference type="CDD" id="cd16917">
    <property type="entry name" value="HATPase_UhpB-NarQ-NarX-like"/>
    <property type="match status" value="1"/>
</dbReference>
<dbReference type="Pfam" id="PF13185">
    <property type="entry name" value="GAF_2"/>
    <property type="match status" value="1"/>
</dbReference>
<dbReference type="InterPro" id="IPR005467">
    <property type="entry name" value="His_kinase_dom"/>
</dbReference>
<comment type="subcellular location">
    <subcellularLocation>
        <location evidence="3">Cytoplasm</location>
    </subcellularLocation>
</comment>
<comment type="function">
    <text evidence="14">Member of the two-component regulatory system NreB/NreC involved in the control of dissimilatory nitrate/nitrite reduction in response to oxygen. NreB functions as a direct oxygen sensor histidine kinase which is autophosphorylated, in the absence of oxygen, probably at the conserved histidine residue, and transfers its phosphate group probably to a conserved aspartate residue of NreC. NreB/NreC activates the expression of the nitrate (narGHJI) and nitrite (nir) reductase operons, as well as the putative nitrate transporter gene narT.</text>
</comment>
<dbReference type="GO" id="GO:0046983">
    <property type="term" value="F:protein dimerization activity"/>
    <property type="evidence" value="ECO:0007669"/>
    <property type="project" value="InterPro"/>
</dbReference>
<evidence type="ECO:0000256" key="12">
    <source>
        <dbReference type="ARBA" id="ARBA00023012"/>
    </source>
</evidence>
<evidence type="ECO:0000256" key="8">
    <source>
        <dbReference type="ARBA" id="ARBA00022679"/>
    </source>
</evidence>
<dbReference type="SUPFAM" id="SSF55781">
    <property type="entry name" value="GAF domain-like"/>
    <property type="match status" value="1"/>
</dbReference>
<accession>A0A6J4IRN0</accession>
<dbReference type="PROSITE" id="PS50109">
    <property type="entry name" value="HIS_KIN"/>
    <property type="match status" value="1"/>
</dbReference>
<feature type="domain" description="Histidine kinase" evidence="16">
    <location>
        <begin position="194"/>
        <end position="389"/>
    </location>
</feature>
<dbReference type="InterPro" id="IPR004358">
    <property type="entry name" value="Sig_transdc_His_kin-like_C"/>
</dbReference>
<dbReference type="PRINTS" id="PR00344">
    <property type="entry name" value="BCTRLSENSOR"/>
</dbReference>
<keyword evidence="9" id="KW-0479">Metal-binding</keyword>
<evidence type="ECO:0000256" key="3">
    <source>
        <dbReference type="ARBA" id="ARBA00004496"/>
    </source>
</evidence>
<evidence type="ECO:0000256" key="1">
    <source>
        <dbReference type="ARBA" id="ARBA00000085"/>
    </source>
</evidence>
<dbReference type="InterPro" id="IPR011712">
    <property type="entry name" value="Sig_transdc_His_kin_sub3_dim/P"/>
</dbReference>
<evidence type="ECO:0000256" key="15">
    <source>
        <dbReference type="ARBA" id="ARBA00030800"/>
    </source>
</evidence>
<protein>
    <recommendedName>
        <fullName evidence="5">Oxygen sensor histidine kinase NreB</fullName>
        <ecNumber evidence="4">2.7.13.3</ecNumber>
    </recommendedName>
    <alternativeName>
        <fullName evidence="15">Nitrogen regulation protein B</fullName>
    </alternativeName>
</protein>
<sequence length="389" mass="41798">MTRSPIHRAYRGAVADAPAALAAVTDAVVGIAGDLSLDTVLERLVHAARELVDARYAALGTPDEDGGFDRFITAGMTDEEIESMGPLPRTHGLLGAMLLGPQPYRTDDITADPRFRGWWPSTHPLMRSFLGVPIVFKGDVIGAFYVTDKESAPAFTAADEEMVGLLAAHAAVLMEHARFFQESRELSVLDERNRLARDLHDAMAQTLFSLRLTLEAAAATLGADPASAAGHVQAASKLVETTFRELRTLVFELRPPALEVDGLAETVRKHLEVVGRAHGLAVRVSTRGDRRPAPEVEAAIYRIVQEALTNTVRHARATTIDVDLVVGDEVVTARVRDDGIGFDPLGRGIRARHLGLTSMRERAQAAGGTWSIESSPGSGTTVLVEVPVG</sequence>
<keyword evidence="13" id="KW-0411">Iron-sulfur</keyword>
<evidence type="ECO:0000256" key="5">
    <source>
        <dbReference type="ARBA" id="ARBA00017322"/>
    </source>
</evidence>
<evidence type="ECO:0000256" key="11">
    <source>
        <dbReference type="ARBA" id="ARBA00023004"/>
    </source>
</evidence>
<evidence type="ECO:0000256" key="13">
    <source>
        <dbReference type="ARBA" id="ARBA00023014"/>
    </source>
</evidence>
<dbReference type="EC" id="2.7.13.3" evidence="4"/>
<dbReference type="Gene3D" id="3.30.450.40">
    <property type="match status" value="1"/>
</dbReference>
<reference evidence="17" key="1">
    <citation type="submission" date="2020-02" db="EMBL/GenBank/DDBJ databases">
        <authorList>
            <person name="Meier V. D."/>
        </authorList>
    </citation>
    <scope>NUCLEOTIDE SEQUENCE</scope>
    <source>
        <strain evidence="17">AVDCRST_MAG76</strain>
    </source>
</reference>
<keyword evidence="12" id="KW-0902">Two-component regulatory system</keyword>
<evidence type="ECO:0000259" key="16">
    <source>
        <dbReference type="PROSITE" id="PS50109"/>
    </source>
</evidence>
<dbReference type="PANTHER" id="PTHR24421">
    <property type="entry name" value="NITRATE/NITRITE SENSOR PROTEIN NARX-RELATED"/>
    <property type="match status" value="1"/>
</dbReference>
<evidence type="ECO:0000256" key="6">
    <source>
        <dbReference type="ARBA" id="ARBA00022485"/>
    </source>
</evidence>
<dbReference type="PANTHER" id="PTHR24421:SF61">
    <property type="entry name" value="OXYGEN SENSOR HISTIDINE KINASE NREB"/>
    <property type="match status" value="1"/>
</dbReference>